<dbReference type="Proteomes" id="UP001056425">
    <property type="component" value="Chromosome"/>
</dbReference>
<comment type="subcellular location">
    <subcellularLocation>
        <location evidence="1">Membrane</location>
        <topology evidence="1">Multi-pass membrane protein</topology>
    </subcellularLocation>
</comment>
<keyword evidence="8 9" id="KW-0472">Membrane</keyword>
<keyword evidence="7" id="KW-0406">Ion transport</keyword>
<feature type="transmembrane region" description="Helical" evidence="9">
    <location>
        <begin position="95"/>
        <end position="116"/>
    </location>
</feature>
<feature type="transmembrane region" description="Helical" evidence="9">
    <location>
        <begin position="20"/>
        <end position="42"/>
    </location>
</feature>
<dbReference type="KEGG" id="thei:K1720_03830"/>
<feature type="transmembrane region" description="Helical" evidence="9">
    <location>
        <begin position="252"/>
        <end position="274"/>
    </location>
</feature>
<name>A0A9E7MAQ5_9EURY</name>
<protein>
    <submittedName>
        <fullName evidence="11">Magnesium transporter</fullName>
    </submittedName>
</protein>
<dbReference type="RefSeq" id="WP_251950071.1">
    <property type="nucleotide sequence ID" value="NZ_CP080572.1"/>
</dbReference>
<keyword evidence="12" id="KW-1185">Reference proteome</keyword>
<evidence type="ECO:0000256" key="8">
    <source>
        <dbReference type="ARBA" id="ARBA00023136"/>
    </source>
</evidence>
<reference evidence="11 12" key="1">
    <citation type="submission" date="2021-08" db="EMBL/GenBank/DDBJ databases">
        <title>Thermococcus onnuriiensis IOH2.</title>
        <authorList>
            <person name="Park Y.-J."/>
        </authorList>
    </citation>
    <scope>NUCLEOTIDE SEQUENCE [LARGE SCALE GENOMIC DNA]</scope>
    <source>
        <strain evidence="11 12">IOH2</strain>
    </source>
</reference>
<gene>
    <name evidence="11" type="ORF">K1720_03830</name>
</gene>
<dbReference type="EMBL" id="CP080572">
    <property type="protein sequence ID" value="USH00587.1"/>
    <property type="molecule type" value="Genomic_DNA"/>
</dbReference>
<feature type="transmembrane region" description="Helical" evidence="9">
    <location>
        <begin position="334"/>
        <end position="358"/>
    </location>
</feature>
<keyword evidence="3" id="KW-0813">Transport</keyword>
<dbReference type="PANTHER" id="PTHR16228">
    <property type="entry name" value="DIVALENT CATION TRANSPORTER SOLUTE CARRIER FAMILY 41"/>
    <property type="match status" value="1"/>
</dbReference>
<keyword evidence="4 9" id="KW-0812">Transmembrane</keyword>
<dbReference type="GeneID" id="72777445"/>
<evidence type="ECO:0000256" key="2">
    <source>
        <dbReference type="ARBA" id="ARBA00009749"/>
    </source>
</evidence>
<dbReference type="GO" id="GO:0008324">
    <property type="term" value="F:monoatomic cation transmembrane transporter activity"/>
    <property type="evidence" value="ECO:0007669"/>
    <property type="project" value="InterPro"/>
</dbReference>
<feature type="transmembrane region" description="Helical" evidence="9">
    <location>
        <begin position="195"/>
        <end position="215"/>
    </location>
</feature>
<dbReference type="GO" id="GO:0016020">
    <property type="term" value="C:membrane"/>
    <property type="evidence" value="ECO:0007669"/>
    <property type="project" value="UniProtKB-SubCell"/>
</dbReference>
<dbReference type="Gene3D" id="1.10.357.20">
    <property type="entry name" value="SLC41 divalent cation transporters, integral membrane domain"/>
    <property type="match status" value="2"/>
</dbReference>
<feature type="transmembrane region" description="Helical" evidence="9">
    <location>
        <begin position="302"/>
        <end position="328"/>
    </location>
</feature>
<feature type="transmembrane region" description="Helical" evidence="9">
    <location>
        <begin position="54"/>
        <end position="74"/>
    </location>
</feature>
<feature type="domain" description="SLC41A/MgtE integral membrane" evidence="10">
    <location>
        <begin position="264"/>
        <end position="389"/>
    </location>
</feature>
<feature type="transmembrane region" description="Helical" evidence="9">
    <location>
        <begin position="128"/>
        <end position="155"/>
    </location>
</feature>
<comment type="similarity">
    <text evidence="2">Belongs to the SLC41A transporter family.</text>
</comment>
<feature type="transmembrane region" description="Helical" evidence="9">
    <location>
        <begin position="227"/>
        <end position="246"/>
    </location>
</feature>
<dbReference type="AlphaFoldDB" id="A0A9E7MAQ5"/>
<evidence type="ECO:0000256" key="1">
    <source>
        <dbReference type="ARBA" id="ARBA00004141"/>
    </source>
</evidence>
<proteinExistence type="inferred from homology"/>
<dbReference type="InterPro" id="IPR036739">
    <property type="entry name" value="SLC41_membr_dom_sf"/>
</dbReference>
<dbReference type="InterPro" id="IPR006667">
    <property type="entry name" value="SLC41_membr_dom"/>
</dbReference>
<dbReference type="InterPro" id="IPR045349">
    <property type="entry name" value="SLC41A1-3"/>
</dbReference>
<evidence type="ECO:0000256" key="9">
    <source>
        <dbReference type="SAM" id="Phobius"/>
    </source>
</evidence>
<keyword evidence="5" id="KW-0460">Magnesium</keyword>
<evidence type="ECO:0000259" key="10">
    <source>
        <dbReference type="Pfam" id="PF01769"/>
    </source>
</evidence>
<evidence type="ECO:0000313" key="11">
    <source>
        <dbReference type="EMBL" id="USH00587.1"/>
    </source>
</evidence>
<evidence type="ECO:0000256" key="4">
    <source>
        <dbReference type="ARBA" id="ARBA00022692"/>
    </source>
</evidence>
<evidence type="ECO:0000256" key="7">
    <source>
        <dbReference type="ARBA" id="ARBA00023065"/>
    </source>
</evidence>
<evidence type="ECO:0000313" key="12">
    <source>
        <dbReference type="Proteomes" id="UP001056425"/>
    </source>
</evidence>
<feature type="domain" description="SLC41A/MgtE integral membrane" evidence="10">
    <location>
        <begin position="60"/>
        <end position="185"/>
    </location>
</feature>
<accession>A0A9E7MAQ5</accession>
<dbReference type="PANTHER" id="PTHR16228:SF7">
    <property type="entry name" value="SLC41A_MGTE INTEGRAL MEMBRANE DOMAIN-CONTAINING PROTEIN"/>
    <property type="match status" value="1"/>
</dbReference>
<dbReference type="Pfam" id="PF01769">
    <property type="entry name" value="MgtE"/>
    <property type="match status" value="2"/>
</dbReference>
<keyword evidence="6 9" id="KW-1133">Transmembrane helix</keyword>
<evidence type="ECO:0000256" key="6">
    <source>
        <dbReference type="ARBA" id="ARBA00022989"/>
    </source>
</evidence>
<dbReference type="SUPFAM" id="SSF161093">
    <property type="entry name" value="MgtE membrane domain-like"/>
    <property type="match status" value="2"/>
</dbReference>
<organism evidence="11 12">
    <name type="scientific">Thermococcus argininiproducens</name>
    <dbReference type="NCBI Taxonomy" id="2866384"/>
    <lineage>
        <taxon>Archaea</taxon>
        <taxon>Methanobacteriati</taxon>
        <taxon>Methanobacteriota</taxon>
        <taxon>Thermococci</taxon>
        <taxon>Thermococcales</taxon>
        <taxon>Thermococcaceae</taxon>
        <taxon>Thermococcus</taxon>
    </lineage>
</organism>
<feature type="transmembrane region" description="Helical" evidence="9">
    <location>
        <begin position="167"/>
        <end position="189"/>
    </location>
</feature>
<evidence type="ECO:0000256" key="3">
    <source>
        <dbReference type="ARBA" id="ARBA00022448"/>
    </source>
</evidence>
<sequence>MRNLQVVLGRDLSERFRDAWIGAIPALVTCLFMDFFAGAFLGRFFEKIMLSYPIIFVILPGLMGLRGNIFGAMASRFTTMLHLGEMTPHLKDKNVVKNIFLSILLSLLPVLILWFVGVLKVQETTSGIVVLLIVVTSTIFVSLIMGYATAAATVIPFKKGIDPDTVAAPLVTSAGDLVTMPFLVLFILLYEELPLIFDSLVIVGIVFLIFMLFVLKLEKEEKRMVREILGVIGSLALLSSVSGGLLEAYSEVIYASVIFSVMYPAILGTAGNYGSIIGAKTSTKLHLGEIEGLFNKDSLLDIFVYFITSFFIAFLMNLVGILVVRLSLGKDVGLVFPFIALYPLLVLINMFIGYFLAISFDKLGLDPDNATVPTITTLADIFSTLFTVGVAHLIV</sequence>
<evidence type="ECO:0000256" key="5">
    <source>
        <dbReference type="ARBA" id="ARBA00022842"/>
    </source>
</evidence>